<dbReference type="AlphaFoldDB" id="T1KDJ1"/>
<organism evidence="2 3">
    <name type="scientific">Tetranychus urticae</name>
    <name type="common">Two-spotted spider mite</name>
    <dbReference type="NCBI Taxonomy" id="32264"/>
    <lineage>
        <taxon>Eukaryota</taxon>
        <taxon>Metazoa</taxon>
        <taxon>Ecdysozoa</taxon>
        <taxon>Arthropoda</taxon>
        <taxon>Chelicerata</taxon>
        <taxon>Arachnida</taxon>
        <taxon>Acari</taxon>
        <taxon>Acariformes</taxon>
        <taxon>Trombidiformes</taxon>
        <taxon>Prostigmata</taxon>
        <taxon>Eleutherengona</taxon>
        <taxon>Raphignathae</taxon>
        <taxon>Tetranychoidea</taxon>
        <taxon>Tetranychidae</taxon>
        <taxon>Tetranychus</taxon>
    </lineage>
</organism>
<keyword evidence="1" id="KW-0472">Membrane</keyword>
<keyword evidence="1" id="KW-0812">Transmembrane</keyword>
<dbReference type="Proteomes" id="UP000015104">
    <property type="component" value="Unassembled WGS sequence"/>
</dbReference>
<reference evidence="2" key="2">
    <citation type="submission" date="2015-06" db="UniProtKB">
        <authorList>
            <consortium name="EnsemblMetazoa"/>
        </authorList>
    </citation>
    <scope>IDENTIFICATION</scope>
</reference>
<sequence length="84" mass="9139">MIKISSKRLLTSILIYSTIIYTLISLVNGAPIDDPLNAETKTARKDTTSFKLLAWIFGGYTVILIAFGSLACLGIAYVCVRPKA</sequence>
<evidence type="ECO:0000256" key="1">
    <source>
        <dbReference type="SAM" id="Phobius"/>
    </source>
</evidence>
<keyword evidence="3" id="KW-1185">Reference proteome</keyword>
<feature type="transmembrane region" description="Helical" evidence="1">
    <location>
        <begin position="53"/>
        <end position="80"/>
    </location>
</feature>
<dbReference type="EnsemblMetazoa" id="tetur09g03110.1">
    <property type="protein sequence ID" value="tetur09g03110.1"/>
    <property type="gene ID" value="tetur09g03110"/>
</dbReference>
<name>T1KDJ1_TETUR</name>
<accession>T1KDJ1</accession>
<protein>
    <submittedName>
        <fullName evidence="2">Uncharacterized protein</fullName>
    </submittedName>
</protein>
<dbReference type="HOGENOM" id="CLU_2530371_0_0_1"/>
<evidence type="ECO:0000313" key="2">
    <source>
        <dbReference type="EnsemblMetazoa" id="tetur09g03110.1"/>
    </source>
</evidence>
<evidence type="ECO:0000313" key="3">
    <source>
        <dbReference type="Proteomes" id="UP000015104"/>
    </source>
</evidence>
<proteinExistence type="predicted"/>
<dbReference type="EMBL" id="CAEY01002017">
    <property type="status" value="NOT_ANNOTATED_CDS"/>
    <property type="molecule type" value="Genomic_DNA"/>
</dbReference>
<keyword evidence="1" id="KW-1133">Transmembrane helix</keyword>
<reference evidence="3" key="1">
    <citation type="submission" date="2011-08" db="EMBL/GenBank/DDBJ databases">
        <authorList>
            <person name="Rombauts S."/>
        </authorList>
    </citation>
    <scope>NUCLEOTIDE SEQUENCE</scope>
    <source>
        <strain evidence="3">London</strain>
    </source>
</reference>